<dbReference type="Proteomes" id="UP000228934">
    <property type="component" value="Unassembled WGS sequence"/>
</dbReference>
<keyword evidence="2" id="KW-0853">WD repeat</keyword>
<dbReference type="Gene3D" id="2.130.10.10">
    <property type="entry name" value="YVTN repeat-like/Quinoprotein amine dehydrogenase"/>
    <property type="match status" value="1"/>
</dbReference>
<reference evidence="4" key="1">
    <citation type="journal article" date="2017" name="Nat. Commun.">
        <title>The North American bullfrog draft genome provides insight into hormonal regulation of long noncoding RNA.</title>
        <authorList>
            <person name="Hammond S.A."/>
            <person name="Warren R.L."/>
            <person name="Vandervalk B.P."/>
            <person name="Kucuk E."/>
            <person name="Khan H."/>
            <person name="Gibb E.A."/>
            <person name="Pandoh P."/>
            <person name="Kirk H."/>
            <person name="Zhao Y."/>
            <person name="Jones M."/>
            <person name="Mungall A.J."/>
            <person name="Coope R."/>
            <person name="Pleasance S."/>
            <person name="Moore R.A."/>
            <person name="Holt R.A."/>
            <person name="Round J.M."/>
            <person name="Ohora S."/>
            <person name="Walle B.V."/>
            <person name="Veldhoen N."/>
            <person name="Helbing C.C."/>
            <person name="Birol I."/>
        </authorList>
    </citation>
    <scope>NUCLEOTIDE SEQUENCE [LARGE SCALE GENOMIC DNA]</scope>
</reference>
<evidence type="ECO:0000313" key="4">
    <source>
        <dbReference type="Proteomes" id="UP000228934"/>
    </source>
</evidence>
<dbReference type="Pfam" id="PF00400">
    <property type="entry name" value="WD40"/>
    <property type="match status" value="1"/>
</dbReference>
<dbReference type="EMBL" id="KV924449">
    <property type="protein sequence ID" value="PIO40149.1"/>
    <property type="molecule type" value="Genomic_DNA"/>
</dbReference>
<dbReference type="InterPro" id="IPR036322">
    <property type="entry name" value="WD40_repeat_dom_sf"/>
</dbReference>
<dbReference type="SMART" id="SM00320">
    <property type="entry name" value="WD40"/>
    <property type="match status" value="2"/>
</dbReference>
<evidence type="ECO:0000313" key="3">
    <source>
        <dbReference type="EMBL" id="PIO40149.1"/>
    </source>
</evidence>
<protein>
    <submittedName>
        <fullName evidence="3">Uncharacterized protein</fullName>
    </submittedName>
</protein>
<keyword evidence="1" id="KW-0677">Repeat</keyword>
<dbReference type="PANTHER" id="PTHR20995:SF17">
    <property type="entry name" value="F-BOX_WD REPEAT-CONTAINING PROTEIN 5"/>
    <property type="match status" value="1"/>
</dbReference>
<dbReference type="InterPro" id="IPR015943">
    <property type="entry name" value="WD40/YVTN_repeat-like_dom_sf"/>
</dbReference>
<dbReference type="GO" id="GO:0080008">
    <property type="term" value="C:Cul4-RING E3 ubiquitin ligase complex"/>
    <property type="evidence" value="ECO:0007669"/>
    <property type="project" value="InterPro"/>
</dbReference>
<dbReference type="AlphaFoldDB" id="A0A2G9SJ00"/>
<keyword evidence="4" id="KW-1185">Reference proteome</keyword>
<dbReference type="PANTHER" id="PTHR20995">
    <property type="entry name" value="F-BOX/WD REPEAT-CONTAINING PROTEIN 5"/>
    <property type="match status" value="1"/>
</dbReference>
<dbReference type="InterPro" id="IPR042508">
    <property type="entry name" value="FBXW5"/>
</dbReference>
<accession>A0A2G9SJ00</accession>
<organism evidence="3 4">
    <name type="scientific">Aquarana catesbeiana</name>
    <name type="common">American bullfrog</name>
    <name type="synonym">Rana catesbeiana</name>
    <dbReference type="NCBI Taxonomy" id="8400"/>
    <lineage>
        <taxon>Eukaryota</taxon>
        <taxon>Metazoa</taxon>
        <taxon>Chordata</taxon>
        <taxon>Craniata</taxon>
        <taxon>Vertebrata</taxon>
        <taxon>Euteleostomi</taxon>
        <taxon>Amphibia</taxon>
        <taxon>Batrachia</taxon>
        <taxon>Anura</taxon>
        <taxon>Neobatrachia</taxon>
        <taxon>Ranoidea</taxon>
        <taxon>Ranidae</taxon>
        <taxon>Aquarana</taxon>
    </lineage>
</organism>
<evidence type="ECO:0000256" key="1">
    <source>
        <dbReference type="ARBA" id="ARBA00022737"/>
    </source>
</evidence>
<dbReference type="PROSITE" id="PS50082">
    <property type="entry name" value="WD_REPEATS_2"/>
    <property type="match status" value="1"/>
</dbReference>
<dbReference type="SUPFAM" id="SSF50978">
    <property type="entry name" value="WD40 repeat-like"/>
    <property type="match status" value="1"/>
</dbReference>
<dbReference type="GO" id="GO:0019005">
    <property type="term" value="C:SCF ubiquitin ligase complex"/>
    <property type="evidence" value="ECO:0007669"/>
    <property type="project" value="InterPro"/>
</dbReference>
<evidence type="ECO:0000256" key="2">
    <source>
        <dbReference type="PROSITE-ProRule" id="PRU00221"/>
    </source>
</evidence>
<name>A0A2G9SJ00_AQUCT</name>
<dbReference type="GO" id="GO:0016567">
    <property type="term" value="P:protein ubiquitination"/>
    <property type="evidence" value="ECO:0007669"/>
    <property type="project" value="InterPro"/>
</dbReference>
<sequence>MDPPPIAEEIELRVFDLRTLREVKEPLRAHRAYTPNNECFFIFLDVSKDFVASGAEDRCGYIWDRHYNVCLAKLPHEDVVNSVAFCPVDQELLLSVSDDFTIKVWRSPRSQRSAVDLLESSS</sequence>
<dbReference type="InterPro" id="IPR001680">
    <property type="entry name" value="WD40_rpt"/>
</dbReference>
<gene>
    <name evidence="3" type="ORF">AB205_0099180</name>
</gene>
<dbReference type="OrthoDB" id="192402at2759"/>
<proteinExistence type="predicted"/>
<feature type="repeat" description="WD" evidence="2">
    <location>
        <begin position="73"/>
        <end position="115"/>
    </location>
</feature>